<sequence>MKKSILFLFCFFTSVMLFAQAEYQLVPAKIEAESFSGMSGVQTESTSDVDGGLNVGWIETGDWMNYKINVPTSGLYTLSFRLATWQSDGQLEIRNAAGTVLATVNVPQSGGWQNWETASATISLPAGNQVLQIYDKQGGWNFNWFDMTSRNVPVKVQAEYYENMSGVQSQTSMDAGGGFNVGWIESGDWMDYKIKVPTAGSYAINFRVAKQYGDGKIEVKNASGTVLTTIDVPITDNWQNWTTISGTVTLPAGIQTLRVYALIGDWNFNWFEVKAATPTTVGTSVITFDALPNKTLGEAPFNLVASSNNTQTPITFSSSNSSVISVSNSTGVWKATVVGIGTATITASQAANANFSAAENVTRSVSVYPALMGTKIPIEGKRWYQLNNVANGLEGLFDGNTAAEVNTGYGKMFNNFDAYYPLQPGETMTIESIRFFDGAGTMVDNPVTLSIITDQWERIPIATFTGQEYNTWVGPYPNRPITGDARFQLDVPISNARYLVLNAWWNYPTEIEFYGDYTPTTVPNTPIPQKSVPLKNFLGVNAFEWDFLDGRIPDVIDETRMNAVKTFQGVRHYIDWEKLEASEGKYTYNPTHSGGWNYDAIYERCKAEGIEVLACLKTLPNWMLATYPEDQRDTENVPVRYGSDFSLPASYIDQARVAFQYVARYGYNTNVNPALVSVNPAQRWTGDGINTVKIGMGLIKYIECDNERDKWWKGRKAYQTAREYAANLSAFYDGHKNTMGPGIGVKNADPNIKVVIGGLASAYAGPDYLQGMIDWCKQYRGYKPDGTVNLCWDVINYHLYPDNSNSSQSGMSSRGAAPEVSSAVDVVKDFVEAAHRYSYDMPVWITETGYDANQGSPLKAIPIGNKNEYQTQADWILRTALFYARSGVERVFFYQMYDDNFMNPTQFGSSGLINQNFTRKPAADFIFQTNKILGKYTYKETINTNPIVDRYEYQGKSAYVLVVPDEVGRTAQYTLNLGTAAYAKVYTPKMASDTADMQKLNTSAGKLTLTVTETPMFVIASDQLVTSSNSTTATARLSSVEAPVKSLDASIRVFPNPTADYVTIDFESNSNEPVEINLFNVSHGTQHKRIKSQKTATMYSRKINMTALPAGLYVVEVKQGLERVVRKVIKADK</sequence>
<dbReference type="SUPFAM" id="SSF49785">
    <property type="entry name" value="Galactose-binding domain-like"/>
    <property type="match status" value="2"/>
</dbReference>
<dbReference type="Proteomes" id="UP001597116">
    <property type="component" value="Unassembled WGS sequence"/>
</dbReference>
<evidence type="ECO:0000313" key="5">
    <source>
        <dbReference type="Proteomes" id="UP001597116"/>
    </source>
</evidence>
<dbReference type="Pfam" id="PF18962">
    <property type="entry name" value="Por_Secre_tail"/>
    <property type="match status" value="1"/>
</dbReference>
<feature type="chain" id="PRO_5046951386" evidence="2">
    <location>
        <begin position="22"/>
        <end position="1133"/>
    </location>
</feature>
<evidence type="ECO:0000256" key="1">
    <source>
        <dbReference type="ARBA" id="ARBA00022729"/>
    </source>
</evidence>
<accession>A0ABW3QKM9</accession>
<dbReference type="PROSITE" id="PS51175">
    <property type="entry name" value="CBM6"/>
    <property type="match status" value="2"/>
</dbReference>
<dbReference type="SUPFAM" id="SSF51445">
    <property type="entry name" value="(Trans)glycosidases"/>
    <property type="match status" value="1"/>
</dbReference>
<evidence type="ECO:0000259" key="3">
    <source>
        <dbReference type="PROSITE" id="PS51175"/>
    </source>
</evidence>
<dbReference type="InterPro" id="IPR026444">
    <property type="entry name" value="Secre_tail"/>
</dbReference>
<keyword evidence="5" id="KW-1185">Reference proteome</keyword>
<dbReference type="SMART" id="SM00606">
    <property type="entry name" value="CBD_IV"/>
    <property type="match status" value="2"/>
</dbReference>
<reference evidence="5" key="1">
    <citation type="journal article" date="2019" name="Int. J. Syst. Evol. Microbiol.">
        <title>The Global Catalogue of Microorganisms (GCM) 10K type strain sequencing project: providing services to taxonomists for standard genome sequencing and annotation.</title>
        <authorList>
            <consortium name="The Broad Institute Genomics Platform"/>
            <consortium name="The Broad Institute Genome Sequencing Center for Infectious Disease"/>
            <person name="Wu L."/>
            <person name="Ma J."/>
        </authorList>
    </citation>
    <scope>NUCLEOTIDE SEQUENCE [LARGE SCALE GENOMIC DNA]</scope>
    <source>
        <strain evidence="5">CCUG 55608</strain>
    </source>
</reference>
<gene>
    <name evidence="4" type="ORF">ACFQ4C_06660</name>
</gene>
<proteinExistence type="predicted"/>
<dbReference type="SUPFAM" id="SSF49373">
    <property type="entry name" value="Invasin/intimin cell-adhesion fragments"/>
    <property type="match status" value="1"/>
</dbReference>
<dbReference type="Pfam" id="PF03422">
    <property type="entry name" value="CBM_6"/>
    <property type="match status" value="2"/>
</dbReference>
<dbReference type="InterPro" id="IPR005084">
    <property type="entry name" value="CBM6"/>
</dbReference>
<feature type="domain" description="CBM6" evidence="3">
    <location>
        <begin position="28"/>
        <end position="148"/>
    </location>
</feature>
<name>A0ABW3QKM9_9BACT</name>
<dbReference type="CDD" id="cd04080">
    <property type="entry name" value="CBM6_cellulase-like"/>
    <property type="match status" value="2"/>
</dbReference>
<dbReference type="Gene3D" id="2.60.120.260">
    <property type="entry name" value="Galactose-binding domain-like"/>
    <property type="match status" value="2"/>
</dbReference>
<feature type="domain" description="CBM6" evidence="3">
    <location>
        <begin position="154"/>
        <end position="274"/>
    </location>
</feature>
<organism evidence="4 5">
    <name type="scientific">Larkinella insperata</name>
    <dbReference type="NCBI Taxonomy" id="332158"/>
    <lineage>
        <taxon>Bacteria</taxon>
        <taxon>Pseudomonadati</taxon>
        <taxon>Bacteroidota</taxon>
        <taxon>Cytophagia</taxon>
        <taxon>Cytophagales</taxon>
        <taxon>Spirosomataceae</taxon>
        <taxon>Larkinella</taxon>
    </lineage>
</organism>
<comment type="caution">
    <text evidence="4">The sequence shown here is derived from an EMBL/GenBank/DDBJ whole genome shotgun (WGS) entry which is preliminary data.</text>
</comment>
<evidence type="ECO:0000256" key="2">
    <source>
        <dbReference type="SAM" id="SignalP"/>
    </source>
</evidence>
<dbReference type="Gene3D" id="3.20.20.80">
    <property type="entry name" value="Glycosidases"/>
    <property type="match status" value="1"/>
</dbReference>
<keyword evidence="1 2" id="KW-0732">Signal</keyword>
<dbReference type="NCBIfam" id="TIGR04183">
    <property type="entry name" value="Por_Secre_tail"/>
    <property type="match status" value="1"/>
</dbReference>
<protein>
    <submittedName>
        <fullName evidence="4">Carbohydrate-binding protein</fullName>
    </submittedName>
</protein>
<dbReference type="EMBL" id="JBHTLP010000002">
    <property type="protein sequence ID" value="MFD1140780.1"/>
    <property type="molecule type" value="Genomic_DNA"/>
</dbReference>
<dbReference type="Gene3D" id="2.60.40.1080">
    <property type="match status" value="1"/>
</dbReference>
<dbReference type="InterPro" id="IPR008979">
    <property type="entry name" value="Galactose-bd-like_sf"/>
</dbReference>
<evidence type="ECO:0000313" key="4">
    <source>
        <dbReference type="EMBL" id="MFD1140780.1"/>
    </source>
</evidence>
<feature type="signal peptide" evidence="2">
    <location>
        <begin position="1"/>
        <end position="21"/>
    </location>
</feature>
<dbReference type="InterPro" id="IPR006584">
    <property type="entry name" value="Cellulose-bd_IV"/>
</dbReference>
<dbReference type="InterPro" id="IPR008964">
    <property type="entry name" value="Invasin/intimin_cell_adhesion"/>
</dbReference>
<dbReference type="InterPro" id="IPR017853">
    <property type="entry name" value="GH"/>
</dbReference>